<dbReference type="HOGENOM" id="CLU_038034_2_5_6"/>
<dbReference type="PROSITE" id="PS50983">
    <property type="entry name" value="FE_B12_PBP"/>
    <property type="match status" value="1"/>
</dbReference>
<dbReference type="Proteomes" id="UP000009073">
    <property type="component" value="Chromosome"/>
</dbReference>
<feature type="chain" id="PRO_5002940355" evidence="2">
    <location>
        <begin position="23"/>
        <end position="280"/>
    </location>
</feature>
<evidence type="ECO:0000259" key="3">
    <source>
        <dbReference type="PROSITE" id="PS50983"/>
    </source>
</evidence>
<name>C4LAN9_TOLAT</name>
<gene>
    <name evidence="4" type="ordered locus">Tola_0614</name>
</gene>
<dbReference type="OrthoDB" id="6495095at2"/>
<reference evidence="5" key="1">
    <citation type="submission" date="2009-05" db="EMBL/GenBank/DDBJ databases">
        <title>Complete sequence of Tolumonas auensis DSM 9187.</title>
        <authorList>
            <consortium name="US DOE Joint Genome Institute"/>
            <person name="Lucas S."/>
            <person name="Copeland A."/>
            <person name="Lapidus A."/>
            <person name="Glavina del Rio T."/>
            <person name="Tice H."/>
            <person name="Bruce D."/>
            <person name="Goodwin L."/>
            <person name="Pitluck S."/>
            <person name="Chertkov O."/>
            <person name="Brettin T."/>
            <person name="Detter J.C."/>
            <person name="Han C."/>
            <person name="Larimer F."/>
            <person name="Land M."/>
            <person name="Hauser L."/>
            <person name="Kyrpides N."/>
            <person name="Mikhailova N."/>
            <person name="Spring S."/>
            <person name="Beller H."/>
        </authorList>
    </citation>
    <scope>NUCLEOTIDE SEQUENCE [LARGE SCALE GENOMIC DNA]</scope>
    <source>
        <strain evidence="5">DSM 9187 / TA4</strain>
    </source>
</reference>
<feature type="signal peptide" evidence="2">
    <location>
        <begin position="1"/>
        <end position="22"/>
    </location>
</feature>
<dbReference type="NCBIfam" id="NF038402">
    <property type="entry name" value="TroA_like"/>
    <property type="match status" value="1"/>
</dbReference>
<dbReference type="KEGG" id="tau:Tola_0614"/>
<evidence type="ECO:0000313" key="5">
    <source>
        <dbReference type="Proteomes" id="UP000009073"/>
    </source>
</evidence>
<keyword evidence="1 2" id="KW-0732">Signal</keyword>
<proteinExistence type="predicted"/>
<dbReference type="RefSeq" id="WP_012728842.1">
    <property type="nucleotide sequence ID" value="NC_012691.1"/>
</dbReference>
<dbReference type="Gene3D" id="3.40.50.1980">
    <property type="entry name" value="Nitrogenase molybdenum iron protein domain"/>
    <property type="match status" value="2"/>
</dbReference>
<evidence type="ECO:0000256" key="2">
    <source>
        <dbReference type="SAM" id="SignalP"/>
    </source>
</evidence>
<dbReference type="STRING" id="595494.Tola_0614"/>
<dbReference type="eggNOG" id="COG0614">
    <property type="taxonomic scope" value="Bacteria"/>
</dbReference>
<sequence>MSIWRNCLLPWLALLLPVSALAAPQRIVSLTPHITEMLYAIGAGSQVVATDQASDYPDIVKTLPKVANYQSLNSESLLMVKPDLVIVWGSTQTMMQQQVKALGIPLLLLKSQQLDDLPQELRLLGEKTGHTEQANLLAAQIADKFAFYRQRSQQHPRIKAFYQLWYPPLTTVANGSYIQEIMTMCGAENPFADSKAPYPQLSEEAVLAADPQVIFATQHGSDLQHWLKWPQLAAVKQKHLYLLKADWLHRLSPRVLLGIEQMCGKIDAVVKNSEITSPVN</sequence>
<evidence type="ECO:0000313" key="4">
    <source>
        <dbReference type="EMBL" id="ACQ92243.1"/>
    </source>
</evidence>
<keyword evidence="5" id="KW-1185">Reference proteome</keyword>
<reference evidence="4 5" key="2">
    <citation type="journal article" date="2011" name="Stand. Genomic Sci.">
        <title>Complete genome sequence of Tolumonas auensis type strain (TA 4).</title>
        <authorList>
            <person name="Chertkov O."/>
            <person name="Copeland A."/>
            <person name="Lucas S."/>
            <person name="Lapidus A."/>
            <person name="Berry K.W."/>
            <person name="Detter J.C."/>
            <person name="Del Rio T.G."/>
            <person name="Hammon N."/>
            <person name="Dalin E."/>
            <person name="Tice H."/>
            <person name="Pitluck S."/>
            <person name="Richardson P."/>
            <person name="Bruce D."/>
            <person name="Goodwin L."/>
            <person name="Han C."/>
            <person name="Tapia R."/>
            <person name="Saunders E."/>
            <person name="Schmutz J."/>
            <person name="Brettin T."/>
            <person name="Larimer F."/>
            <person name="Land M."/>
            <person name="Hauser L."/>
            <person name="Spring S."/>
            <person name="Rohde M."/>
            <person name="Kyrpides N.C."/>
            <person name="Ivanova N."/>
            <person name="Goker M."/>
            <person name="Beller H.R."/>
            <person name="Klenk H.P."/>
            <person name="Woyke T."/>
        </authorList>
    </citation>
    <scope>NUCLEOTIDE SEQUENCE [LARGE SCALE GENOMIC DNA]</scope>
    <source>
        <strain evidence="5">DSM 9187 / TA4</strain>
    </source>
</reference>
<dbReference type="SUPFAM" id="SSF53807">
    <property type="entry name" value="Helical backbone' metal receptor"/>
    <property type="match status" value="1"/>
</dbReference>
<dbReference type="EMBL" id="CP001616">
    <property type="protein sequence ID" value="ACQ92243.1"/>
    <property type="molecule type" value="Genomic_DNA"/>
</dbReference>
<dbReference type="PANTHER" id="PTHR30535">
    <property type="entry name" value="VITAMIN B12-BINDING PROTEIN"/>
    <property type="match status" value="1"/>
</dbReference>
<accession>C4LAN9</accession>
<dbReference type="AlphaFoldDB" id="C4LAN9"/>
<dbReference type="Pfam" id="PF01497">
    <property type="entry name" value="Peripla_BP_2"/>
    <property type="match status" value="1"/>
</dbReference>
<evidence type="ECO:0000256" key="1">
    <source>
        <dbReference type="ARBA" id="ARBA00022729"/>
    </source>
</evidence>
<dbReference type="InterPro" id="IPR002491">
    <property type="entry name" value="ABC_transptr_periplasmic_BD"/>
</dbReference>
<organism evidence="4 5">
    <name type="scientific">Tolumonas auensis (strain DSM 9187 / NBRC 110442 / TA 4)</name>
    <dbReference type="NCBI Taxonomy" id="595494"/>
    <lineage>
        <taxon>Bacteria</taxon>
        <taxon>Pseudomonadati</taxon>
        <taxon>Pseudomonadota</taxon>
        <taxon>Gammaproteobacteria</taxon>
        <taxon>Aeromonadales</taxon>
        <taxon>Aeromonadaceae</taxon>
        <taxon>Tolumonas</taxon>
    </lineage>
</organism>
<dbReference type="CDD" id="cd01144">
    <property type="entry name" value="BtuF"/>
    <property type="match status" value="1"/>
</dbReference>
<dbReference type="PANTHER" id="PTHR30535:SF34">
    <property type="entry name" value="MOLYBDATE-BINDING PROTEIN MOLA"/>
    <property type="match status" value="1"/>
</dbReference>
<dbReference type="InterPro" id="IPR054828">
    <property type="entry name" value="Vit_B12_bind_prot"/>
</dbReference>
<protein>
    <submittedName>
        <fullName evidence="4">Periplasmic binding protein</fullName>
    </submittedName>
</protein>
<dbReference type="InterPro" id="IPR050902">
    <property type="entry name" value="ABC_Transporter_SBP"/>
</dbReference>
<feature type="domain" description="Fe/B12 periplasmic-binding" evidence="3">
    <location>
        <begin position="26"/>
        <end position="274"/>
    </location>
</feature>
<dbReference type="GO" id="GO:0071281">
    <property type="term" value="P:cellular response to iron ion"/>
    <property type="evidence" value="ECO:0007669"/>
    <property type="project" value="TreeGrafter"/>
</dbReference>